<dbReference type="Proteomes" id="UP000279259">
    <property type="component" value="Unassembled WGS sequence"/>
</dbReference>
<dbReference type="InterPro" id="IPR052358">
    <property type="entry name" value="Aro_Compnd_Degr_Hydrolases"/>
</dbReference>
<protein>
    <recommendedName>
        <fullName evidence="3">Amidohydrolase-related domain-containing protein</fullName>
    </recommendedName>
</protein>
<dbReference type="InterPro" id="IPR032466">
    <property type="entry name" value="Metal_Hydrolase"/>
</dbReference>
<evidence type="ECO:0000313" key="1">
    <source>
        <dbReference type="EMBL" id="RSH82838.1"/>
    </source>
</evidence>
<dbReference type="PANTHER" id="PTHR35563">
    <property type="entry name" value="BARREL METAL-DEPENDENT HYDROLASE, PUTATIVE (AFU_ORTHOLOGUE AFUA_1G16240)-RELATED"/>
    <property type="match status" value="1"/>
</dbReference>
<evidence type="ECO:0000313" key="2">
    <source>
        <dbReference type="Proteomes" id="UP000279259"/>
    </source>
</evidence>
<name>A0A427XVB2_9TREE</name>
<dbReference type="PANTHER" id="PTHR35563:SF2">
    <property type="entry name" value="BARREL METAL-DEPENDENT HYDROLASE, PUTATIVE (AFU_ORTHOLOGUE AFUA_1G16240)-RELATED"/>
    <property type="match status" value="1"/>
</dbReference>
<proteinExistence type="predicted"/>
<dbReference type="OrthoDB" id="2135488at2759"/>
<reference evidence="1 2" key="1">
    <citation type="submission" date="2018-11" db="EMBL/GenBank/DDBJ databases">
        <title>Genome sequence of Saitozyma podzolica DSM 27192.</title>
        <authorList>
            <person name="Aliyu H."/>
            <person name="Gorte O."/>
            <person name="Ochsenreither K."/>
        </authorList>
    </citation>
    <scope>NUCLEOTIDE SEQUENCE [LARGE SCALE GENOMIC DNA]</scope>
    <source>
        <strain evidence="1 2">DSM 27192</strain>
    </source>
</reference>
<dbReference type="AlphaFoldDB" id="A0A427XVB2"/>
<comment type="caution">
    <text evidence="1">The sequence shown here is derived from an EMBL/GenBank/DDBJ whole genome shotgun (WGS) entry which is preliminary data.</text>
</comment>
<sequence>MPSHPQLDPAELPEGSWDTHIHIFDPARHPYEPDWPYIPPHCSVEQLLHAVPCSNFCIVIDMPEGTRPELALESVAKISSVPGRTARATIVLDFDRLSNEQLQQLRTKGVRSIRIHAKGAIATGFFRRRRSPRLHRQSLGAYCTPRVESRWSASNSSMGDPGTHHH</sequence>
<accession>A0A427XVB2</accession>
<gene>
    <name evidence="1" type="ORF">EHS25_005828</name>
</gene>
<dbReference type="SUPFAM" id="SSF51556">
    <property type="entry name" value="Metallo-dependent hydrolases"/>
    <property type="match status" value="1"/>
</dbReference>
<dbReference type="Gene3D" id="3.20.20.140">
    <property type="entry name" value="Metal-dependent hydrolases"/>
    <property type="match status" value="1"/>
</dbReference>
<evidence type="ECO:0008006" key="3">
    <source>
        <dbReference type="Google" id="ProtNLM"/>
    </source>
</evidence>
<organism evidence="1 2">
    <name type="scientific">Saitozyma podzolica</name>
    <dbReference type="NCBI Taxonomy" id="1890683"/>
    <lineage>
        <taxon>Eukaryota</taxon>
        <taxon>Fungi</taxon>
        <taxon>Dikarya</taxon>
        <taxon>Basidiomycota</taxon>
        <taxon>Agaricomycotina</taxon>
        <taxon>Tremellomycetes</taxon>
        <taxon>Tremellales</taxon>
        <taxon>Trimorphomycetaceae</taxon>
        <taxon>Saitozyma</taxon>
    </lineage>
</organism>
<dbReference type="EMBL" id="RSCD01000026">
    <property type="protein sequence ID" value="RSH82838.1"/>
    <property type="molecule type" value="Genomic_DNA"/>
</dbReference>
<keyword evidence="2" id="KW-1185">Reference proteome</keyword>